<accession>A0A383CYC2</accession>
<protein>
    <submittedName>
        <fullName evidence="1">Uncharacterized protein</fullName>
    </submittedName>
</protein>
<organism evidence="1">
    <name type="scientific">marine metagenome</name>
    <dbReference type="NCBI Taxonomy" id="408172"/>
    <lineage>
        <taxon>unclassified sequences</taxon>
        <taxon>metagenomes</taxon>
        <taxon>ecological metagenomes</taxon>
    </lineage>
</organism>
<dbReference type="EMBL" id="UINC01212832">
    <property type="protein sequence ID" value="SVE37326.1"/>
    <property type="molecule type" value="Genomic_DNA"/>
</dbReference>
<sequence>MVRLDVDLFDQIFQELSGLDDGSFITGLAG</sequence>
<feature type="non-terminal residue" evidence="1">
    <location>
        <position position="30"/>
    </location>
</feature>
<proteinExistence type="predicted"/>
<gene>
    <name evidence="1" type="ORF">METZ01_LOCUS490180</name>
</gene>
<name>A0A383CYC2_9ZZZZ</name>
<evidence type="ECO:0000313" key="1">
    <source>
        <dbReference type="EMBL" id="SVE37326.1"/>
    </source>
</evidence>
<dbReference type="AlphaFoldDB" id="A0A383CYC2"/>
<reference evidence="1" key="1">
    <citation type="submission" date="2018-05" db="EMBL/GenBank/DDBJ databases">
        <authorList>
            <person name="Lanie J.A."/>
            <person name="Ng W.-L."/>
            <person name="Kazmierczak K.M."/>
            <person name="Andrzejewski T.M."/>
            <person name="Davidsen T.M."/>
            <person name="Wayne K.J."/>
            <person name="Tettelin H."/>
            <person name="Glass J.I."/>
            <person name="Rusch D."/>
            <person name="Podicherti R."/>
            <person name="Tsui H.-C.T."/>
            <person name="Winkler M.E."/>
        </authorList>
    </citation>
    <scope>NUCLEOTIDE SEQUENCE</scope>
</reference>